<evidence type="ECO:0000313" key="1">
    <source>
        <dbReference type="EMBL" id="AZN43750.1"/>
    </source>
</evidence>
<evidence type="ECO:0000313" key="2">
    <source>
        <dbReference type="Proteomes" id="UP000272528"/>
    </source>
</evidence>
<sequence length="319" mass="35624">MMTTSIHPFMEKLIDYAGLFPPAELPMQEAIRQYHSYMHDQDYWMLGKFVIPVARLTELVPYKGLFSADHPLSLSVIGNRSRTAAECLNLLTGSLEWIEELRNQYQLAAAVQSLELPLPAVPIEHELLLAIAQETSAARLQTFCELTYPLDSQWESAMTEAIEQVAAFNASADVKLGIKLRTGGITAAAFPSPGQVAGVLAACADRQVPMKFTAGLHHPVRMFRDEVKTKMHGFLNVFFAGLLACEHGLAHEEVRSILDDEEQEHFVFGADGIRWRQLAMSSDSVKRCRTNAMLSYGSCSFDEPREELRVLNLLGQRRG</sequence>
<dbReference type="Proteomes" id="UP000272528">
    <property type="component" value="Chromosome"/>
</dbReference>
<dbReference type="KEGG" id="palb:EJC50_17035"/>
<reference evidence="2" key="1">
    <citation type="submission" date="2018-12" db="EMBL/GenBank/DDBJ databases">
        <title>Genome sequence of Peanibacillus sp.</title>
        <authorList>
            <person name="Subramani G."/>
            <person name="Srinivasan S."/>
            <person name="Kim M.K."/>
        </authorList>
    </citation>
    <scope>NUCLEOTIDE SEQUENCE [LARGE SCALE GENOMIC DNA]</scope>
    <source>
        <strain evidence="2">18JY67-1</strain>
    </source>
</reference>
<keyword evidence="2" id="KW-1185">Reference proteome</keyword>
<dbReference type="OrthoDB" id="9778153at2"/>
<protein>
    <submittedName>
        <fullName evidence="1">Uncharacterized protein</fullName>
    </submittedName>
</protein>
<accession>A0A3Q8XC84</accession>
<dbReference type="AlphaFoldDB" id="A0A3Q8XC84"/>
<dbReference type="EMBL" id="CP034437">
    <property type="protein sequence ID" value="AZN43750.1"/>
    <property type="molecule type" value="Genomic_DNA"/>
</dbReference>
<gene>
    <name evidence="1" type="ORF">EJC50_17035</name>
</gene>
<proteinExistence type="predicted"/>
<name>A0A3Q8XC84_9BACL</name>
<organism evidence="1 2">
    <name type="scientific">Paenibacillus albus</name>
    <dbReference type="NCBI Taxonomy" id="2495582"/>
    <lineage>
        <taxon>Bacteria</taxon>
        <taxon>Bacillati</taxon>
        <taxon>Bacillota</taxon>
        <taxon>Bacilli</taxon>
        <taxon>Bacillales</taxon>
        <taxon>Paenibacillaceae</taxon>
        <taxon>Paenibacillus</taxon>
    </lineage>
</organism>